<accession>A0A284SC24</accession>
<dbReference type="STRING" id="47428.A0A284SC24"/>
<dbReference type="PANTHER" id="PTHR35043:SF7">
    <property type="entry name" value="TRANSCRIPTION FACTOR DOMAIN-CONTAINING PROTEIN"/>
    <property type="match status" value="1"/>
</dbReference>
<feature type="compositionally biased region" description="Polar residues" evidence="1">
    <location>
        <begin position="147"/>
        <end position="165"/>
    </location>
</feature>
<gene>
    <name evidence="3" type="ORF">ARMOST_22156</name>
</gene>
<dbReference type="EMBL" id="FUEG01000063">
    <property type="protein sequence ID" value="SJL18562.1"/>
    <property type="molecule type" value="Genomic_DNA"/>
</dbReference>
<evidence type="ECO:0000256" key="2">
    <source>
        <dbReference type="SAM" id="Phobius"/>
    </source>
</evidence>
<dbReference type="OrthoDB" id="9451547at2759"/>
<evidence type="ECO:0000256" key="1">
    <source>
        <dbReference type="SAM" id="MobiDB-lite"/>
    </source>
</evidence>
<evidence type="ECO:0000313" key="3">
    <source>
        <dbReference type="EMBL" id="SJL18562.1"/>
    </source>
</evidence>
<keyword evidence="2" id="KW-0472">Membrane</keyword>
<reference evidence="4" key="1">
    <citation type="journal article" date="2017" name="Nat. Ecol. Evol.">
        <title>Genome expansion and lineage-specific genetic innovations in the forest pathogenic fungi Armillaria.</title>
        <authorList>
            <person name="Sipos G."/>
            <person name="Prasanna A.N."/>
            <person name="Walter M.C."/>
            <person name="O'Connor E."/>
            <person name="Balint B."/>
            <person name="Krizsan K."/>
            <person name="Kiss B."/>
            <person name="Hess J."/>
            <person name="Varga T."/>
            <person name="Slot J."/>
            <person name="Riley R."/>
            <person name="Boka B."/>
            <person name="Rigling D."/>
            <person name="Barry K."/>
            <person name="Lee J."/>
            <person name="Mihaltcheva S."/>
            <person name="LaButti K."/>
            <person name="Lipzen A."/>
            <person name="Waldron R."/>
            <person name="Moloney N.M."/>
            <person name="Sperisen C."/>
            <person name="Kredics L."/>
            <person name="Vagvoelgyi C."/>
            <person name="Patrignani A."/>
            <person name="Fitzpatrick D."/>
            <person name="Nagy I."/>
            <person name="Doyle S."/>
            <person name="Anderson J.B."/>
            <person name="Grigoriev I.V."/>
            <person name="Gueldener U."/>
            <person name="Muensterkoetter M."/>
            <person name="Nagy L.G."/>
        </authorList>
    </citation>
    <scope>NUCLEOTIDE SEQUENCE [LARGE SCALE GENOMIC DNA]</scope>
    <source>
        <strain evidence="4">C18/9</strain>
    </source>
</reference>
<feature type="transmembrane region" description="Helical" evidence="2">
    <location>
        <begin position="240"/>
        <end position="261"/>
    </location>
</feature>
<feature type="transmembrane region" description="Helical" evidence="2">
    <location>
        <begin position="106"/>
        <end position="127"/>
    </location>
</feature>
<keyword evidence="4" id="KW-1185">Reference proteome</keyword>
<keyword evidence="2" id="KW-1133">Transmembrane helix</keyword>
<protein>
    <submittedName>
        <fullName evidence="3">Uncharacterized protein</fullName>
    </submittedName>
</protein>
<feature type="transmembrane region" description="Helical" evidence="2">
    <location>
        <begin position="320"/>
        <end position="348"/>
    </location>
</feature>
<name>A0A284SC24_ARMOS</name>
<sequence length="379" mass="42329">MADGFVLSMGGFCYTKAGPISPSSLLHSKILSKHATSSRTITLSILDLDDLDSHSYLIKKLEEISAETIEDKSKGDGLSKTISILQISWFIAQCAARSAQRIPITLLEMTALAFAGLSVITYCLWWYKPLNIKYHISLDNLNPSSDTRPSSGTYPLQESGSPAESNTKKDASSWSRLSIQPVINRLLEWLFSGTLRAVSGGIGYDIGGIVYDIEDRGGDIENGAFRFSSGTRCQAPWARIGIMVTVGSIFGAFHCAAWSFYFPSYAEMVLWRYAFMTVLVGLVVAFLPTGYLLVVDTLPGWMKLLRSCKDLRLWIGFREFIFMVLTRTGTVAYIVARIILIVLAFIQLRFLPPLAFYTVKWTTYMPHIISVTFRFSYRS</sequence>
<dbReference type="AlphaFoldDB" id="A0A284SC24"/>
<feature type="transmembrane region" description="Helical" evidence="2">
    <location>
        <begin position="273"/>
        <end position="299"/>
    </location>
</feature>
<organism evidence="3 4">
    <name type="scientific">Armillaria ostoyae</name>
    <name type="common">Armillaria root rot fungus</name>
    <dbReference type="NCBI Taxonomy" id="47428"/>
    <lineage>
        <taxon>Eukaryota</taxon>
        <taxon>Fungi</taxon>
        <taxon>Dikarya</taxon>
        <taxon>Basidiomycota</taxon>
        <taxon>Agaricomycotina</taxon>
        <taxon>Agaricomycetes</taxon>
        <taxon>Agaricomycetidae</taxon>
        <taxon>Agaricales</taxon>
        <taxon>Marasmiineae</taxon>
        <taxon>Physalacriaceae</taxon>
        <taxon>Armillaria</taxon>
    </lineage>
</organism>
<keyword evidence="2" id="KW-0812">Transmembrane</keyword>
<dbReference type="Proteomes" id="UP000219338">
    <property type="component" value="Unassembled WGS sequence"/>
</dbReference>
<dbReference type="PANTHER" id="PTHR35043">
    <property type="entry name" value="TRANSCRIPTION FACTOR DOMAIN-CONTAINING PROTEIN"/>
    <property type="match status" value="1"/>
</dbReference>
<proteinExistence type="predicted"/>
<evidence type="ECO:0000313" key="4">
    <source>
        <dbReference type="Proteomes" id="UP000219338"/>
    </source>
</evidence>
<feature type="region of interest" description="Disordered" evidence="1">
    <location>
        <begin position="147"/>
        <end position="169"/>
    </location>
</feature>